<dbReference type="Proteomes" id="UP000275267">
    <property type="component" value="Unassembled WGS sequence"/>
</dbReference>
<protein>
    <submittedName>
        <fullName evidence="2">Uncharacterized protein</fullName>
    </submittedName>
</protein>
<dbReference type="AlphaFoldDB" id="A0A3L6Q9R5"/>
<sequence length="223" mass="24561">MKIPLILALASERATIVTDIELIQHAYEEVQWYKALEKDDVLLQGARSVKAKVLQKVLTKMLNKVKAELAVFDAPFEFDGVDAKSIINAIIKASGMEKATSVEDKVFTSVEKTLEKEKMGTSTEKTVVEHEAIGAEAPGVEDMELGPEQPARNLLPFLLLFGRKAPAPLVLGSQHKKYPTHPAHLILKNQAPVRDQMTARGQAPVRDQMTARGQAPVRDQMTA</sequence>
<feature type="region of interest" description="Disordered" evidence="1">
    <location>
        <begin position="197"/>
        <end position="223"/>
    </location>
</feature>
<evidence type="ECO:0000256" key="1">
    <source>
        <dbReference type="SAM" id="MobiDB-lite"/>
    </source>
</evidence>
<dbReference type="OrthoDB" id="10626723at2759"/>
<gene>
    <name evidence="2" type="ORF">C2845_PM15G09960</name>
</gene>
<organism evidence="2 3">
    <name type="scientific">Panicum miliaceum</name>
    <name type="common">Proso millet</name>
    <name type="synonym">Broomcorn millet</name>
    <dbReference type="NCBI Taxonomy" id="4540"/>
    <lineage>
        <taxon>Eukaryota</taxon>
        <taxon>Viridiplantae</taxon>
        <taxon>Streptophyta</taxon>
        <taxon>Embryophyta</taxon>
        <taxon>Tracheophyta</taxon>
        <taxon>Spermatophyta</taxon>
        <taxon>Magnoliopsida</taxon>
        <taxon>Liliopsida</taxon>
        <taxon>Poales</taxon>
        <taxon>Poaceae</taxon>
        <taxon>PACMAD clade</taxon>
        <taxon>Panicoideae</taxon>
        <taxon>Panicodae</taxon>
        <taxon>Paniceae</taxon>
        <taxon>Panicinae</taxon>
        <taxon>Panicum</taxon>
        <taxon>Panicum sect. Panicum</taxon>
    </lineage>
</organism>
<keyword evidence="3" id="KW-1185">Reference proteome</keyword>
<evidence type="ECO:0000313" key="2">
    <source>
        <dbReference type="EMBL" id="RLM74356.1"/>
    </source>
</evidence>
<reference evidence="3" key="1">
    <citation type="journal article" date="2019" name="Nat. Commun.">
        <title>The genome of broomcorn millet.</title>
        <authorList>
            <person name="Zou C."/>
            <person name="Miki D."/>
            <person name="Li D."/>
            <person name="Tang Q."/>
            <person name="Xiao L."/>
            <person name="Rajput S."/>
            <person name="Deng P."/>
            <person name="Jia W."/>
            <person name="Huang R."/>
            <person name="Zhang M."/>
            <person name="Sun Y."/>
            <person name="Hu J."/>
            <person name="Fu X."/>
            <person name="Schnable P.S."/>
            <person name="Li F."/>
            <person name="Zhang H."/>
            <person name="Feng B."/>
            <person name="Zhu X."/>
            <person name="Liu R."/>
            <person name="Schnable J.C."/>
            <person name="Zhu J.-K."/>
            <person name="Zhang H."/>
        </authorList>
    </citation>
    <scope>NUCLEOTIDE SEQUENCE [LARGE SCALE GENOMIC DNA]</scope>
</reference>
<evidence type="ECO:0000313" key="3">
    <source>
        <dbReference type="Proteomes" id="UP000275267"/>
    </source>
</evidence>
<comment type="caution">
    <text evidence="2">The sequence shown here is derived from an EMBL/GenBank/DDBJ whole genome shotgun (WGS) entry which is preliminary data.</text>
</comment>
<dbReference type="EMBL" id="PQIB02000013">
    <property type="protein sequence ID" value="RLM74356.1"/>
    <property type="molecule type" value="Genomic_DNA"/>
</dbReference>
<accession>A0A3L6Q9R5</accession>
<proteinExistence type="predicted"/>
<name>A0A3L6Q9R5_PANMI</name>